<keyword evidence="3" id="KW-0175">Coiled coil</keyword>
<evidence type="ECO:0000256" key="1">
    <source>
        <dbReference type="ARBA" id="ARBA00010759"/>
    </source>
</evidence>
<keyword evidence="2 4" id="KW-0378">Hydrolase</keyword>
<evidence type="ECO:0000313" key="4">
    <source>
        <dbReference type="EMBL" id="XDU67828.1"/>
    </source>
</evidence>
<keyword evidence="2" id="KW-0479">Metal-binding</keyword>
<evidence type="ECO:0000256" key="2">
    <source>
        <dbReference type="HAMAP-Rule" id="MF_00163"/>
    </source>
</evidence>
<dbReference type="KEGG" id="lrug:AB8B22_08845"/>
<dbReference type="RefSeq" id="WP_369711948.1">
    <property type="nucleotide sequence ID" value="NZ_CP165644.1"/>
</dbReference>
<dbReference type="PANTHER" id="PTHR10458">
    <property type="entry name" value="PEPTIDE DEFORMYLASE"/>
    <property type="match status" value="1"/>
</dbReference>
<keyword evidence="2" id="KW-0408">Iron</keyword>
<comment type="similarity">
    <text evidence="1 2">Belongs to the polypeptide deformylase family.</text>
</comment>
<dbReference type="Gene3D" id="3.90.45.10">
    <property type="entry name" value="Peptide deformylase"/>
    <property type="match status" value="1"/>
</dbReference>
<proteinExistence type="inferred from homology"/>
<dbReference type="GO" id="GO:0006412">
    <property type="term" value="P:translation"/>
    <property type="evidence" value="ECO:0007669"/>
    <property type="project" value="UniProtKB-UniRule"/>
</dbReference>
<reference evidence="4" key="1">
    <citation type="submission" date="2024-07" db="EMBL/GenBank/DDBJ databases">
        <authorList>
            <person name="Li X.-J."/>
            <person name="Wang X."/>
        </authorList>
    </citation>
    <scope>NUCLEOTIDE SEQUENCE</scope>
    <source>
        <strain evidence="4">HSP-334</strain>
    </source>
</reference>
<dbReference type="Pfam" id="PF01327">
    <property type="entry name" value="Pep_deformylase"/>
    <property type="match status" value="1"/>
</dbReference>
<protein>
    <recommendedName>
        <fullName evidence="2">Peptide deformylase</fullName>
        <shortName evidence="2">PDF</shortName>
        <ecNumber evidence="2">3.5.1.88</ecNumber>
    </recommendedName>
    <alternativeName>
        <fullName evidence="2">Polypeptide deformylase</fullName>
    </alternativeName>
</protein>
<dbReference type="EMBL" id="CP165644">
    <property type="protein sequence ID" value="XDU67828.1"/>
    <property type="molecule type" value="Genomic_DNA"/>
</dbReference>
<accession>A0AB39VLV1</accession>
<dbReference type="GO" id="GO:0046872">
    <property type="term" value="F:metal ion binding"/>
    <property type="evidence" value="ECO:0007669"/>
    <property type="project" value="UniProtKB-KW"/>
</dbReference>
<dbReference type="NCBIfam" id="NF001159">
    <property type="entry name" value="PRK00150.1-3"/>
    <property type="match status" value="1"/>
</dbReference>
<feature type="binding site" evidence="2">
    <location>
        <position position="128"/>
    </location>
    <ligand>
        <name>Fe cation</name>
        <dbReference type="ChEBI" id="CHEBI:24875"/>
    </ligand>
</feature>
<dbReference type="PANTHER" id="PTHR10458:SF22">
    <property type="entry name" value="PEPTIDE DEFORMYLASE"/>
    <property type="match status" value="1"/>
</dbReference>
<dbReference type="GO" id="GO:0042586">
    <property type="term" value="F:peptide deformylase activity"/>
    <property type="evidence" value="ECO:0007669"/>
    <property type="project" value="UniProtKB-UniRule"/>
</dbReference>
<comment type="function">
    <text evidence="2">Removes the formyl group from the N-terminal Met of newly synthesized proteins. Requires at least a dipeptide for an efficient rate of reaction. N-terminal L-methionine is a prerequisite for activity but the enzyme has broad specificity at other positions.</text>
</comment>
<sequence>MKIVLFGHPTLKKVAEKVENFDDELRETLSEMVNLMRKANGVGLAANQVDIPKRFFVLEYEGVLKKVVNPEILEFSEEKVDFEEGCLSIPGIYKKVIRPKKIKVKYFDENGIEVQEELDEMWARAFQHELDHLDGILFTERLSVMNKRLVAKKIEVLKKDFSKGRIYREDLD</sequence>
<gene>
    <name evidence="2 4" type="primary">def</name>
    <name evidence="4" type="ORF">AB8B22_08845</name>
</gene>
<comment type="cofactor">
    <cofactor evidence="2">
        <name>Fe(2+)</name>
        <dbReference type="ChEBI" id="CHEBI:29033"/>
    </cofactor>
    <text evidence="2">Binds 1 Fe(2+) ion.</text>
</comment>
<dbReference type="HAMAP" id="MF_00163">
    <property type="entry name" value="Pep_deformylase"/>
    <property type="match status" value="1"/>
</dbReference>
<organism evidence="4">
    <name type="scientific">Leptotrichia rugosa</name>
    <dbReference type="NCBI Taxonomy" id="3239302"/>
    <lineage>
        <taxon>Bacteria</taxon>
        <taxon>Fusobacteriati</taxon>
        <taxon>Fusobacteriota</taxon>
        <taxon>Fusobacteriia</taxon>
        <taxon>Fusobacteriales</taxon>
        <taxon>Leptotrichiaceae</taxon>
        <taxon>Leptotrichia</taxon>
    </lineage>
</organism>
<dbReference type="NCBIfam" id="TIGR00079">
    <property type="entry name" value="pept_deformyl"/>
    <property type="match status" value="1"/>
</dbReference>
<feature type="binding site" evidence="2">
    <location>
        <position position="86"/>
    </location>
    <ligand>
        <name>Fe cation</name>
        <dbReference type="ChEBI" id="CHEBI:24875"/>
    </ligand>
</feature>
<dbReference type="InterPro" id="IPR036821">
    <property type="entry name" value="Peptide_deformylase_sf"/>
</dbReference>
<feature type="active site" evidence="2">
    <location>
        <position position="129"/>
    </location>
</feature>
<dbReference type="PRINTS" id="PR01576">
    <property type="entry name" value="PDEFORMYLASE"/>
</dbReference>
<evidence type="ECO:0000256" key="3">
    <source>
        <dbReference type="SAM" id="Coils"/>
    </source>
</evidence>
<dbReference type="EC" id="3.5.1.88" evidence="2"/>
<feature type="binding site" evidence="2">
    <location>
        <position position="132"/>
    </location>
    <ligand>
        <name>Fe cation</name>
        <dbReference type="ChEBI" id="CHEBI:24875"/>
    </ligand>
</feature>
<dbReference type="SUPFAM" id="SSF56420">
    <property type="entry name" value="Peptide deformylase"/>
    <property type="match status" value="1"/>
</dbReference>
<feature type="coiled-coil region" evidence="3">
    <location>
        <begin position="11"/>
        <end position="38"/>
    </location>
</feature>
<name>A0AB39VLV1_9FUSO</name>
<dbReference type="AlphaFoldDB" id="A0AB39VLV1"/>
<keyword evidence="2" id="KW-0648">Protein biosynthesis</keyword>
<comment type="catalytic activity">
    <reaction evidence="2">
        <text>N-terminal N-formyl-L-methionyl-[peptide] + H2O = N-terminal L-methionyl-[peptide] + formate</text>
        <dbReference type="Rhea" id="RHEA:24420"/>
        <dbReference type="Rhea" id="RHEA-COMP:10639"/>
        <dbReference type="Rhea" id="RHEA-COMP:10640"/>
        <dbReference type="ChEBI" id="CHEBI:15377"/>
        <dbReference type="ChEBI" id="CHEBI:15740"/>
        <dbReference type="ChEBI" id="CHEBI:49298"/>
        <dbReference type="ChEBI" id="CHEBI:64731"/>
        <dbReference type="EC" id="3.5.1.88"/>
    </reaction>
</comment>
<dbReference type="PIRSF" id="PIRSF004749">
    <property type="entry name" value="Pep_def"/>
    <property type="match status" value="1"/>
</dbReference>
<dbReference type="CDD" id="cd00487">
    <property type="entry name" value="Pep_deformylase"/>
    <property type="match status" value="1"/>
</dbReference>
<dbReference type="InterPro" id="IPR023635">
    <property type="entry name" value="Peptide_deformylase"/>
</dbReference>